<accession>A0A7I7QUP4</accession>
<dbReference type="AlphaFoldDB" id="A0A7I7QUP4"/>
<sequence>MRHASSPTLLKNSSVPEPEWSATARHGLRPAPGGLALVQDFLNTRALSETGIDLLGNTSGANEWAAKAVRAWNARRGSATRPPTMSTHDAAELRSMRDHLVNLLAGRGPATDVRPATDAILVTTRTGDVHWAPAGHGWRWLDAAISGEVLLSQQNGTWRRLKQCENTDCRATMYDSTWDNRAVWHDRSTCDPSFGRPYPFHS</sequence>
<organism evidence="2 3">
    <name type="scientific">Mycolicibacterium sediminis</name>
    <dbReference type="NCBI Taxonomy" id="1286180"/>
    <lineage>
        <taxon>Bacteria</taxon>
        <taxon>Bacillati</taxon>
        <taxon>Actinomycetota</taxon>
        <taxon>Actinomycetes</taxon>
        <taxon>Mycobacteriales</taxon>
        <taxon>Mycobacteriaceae</taxon>
        <taxon>Mycolicibacterium</taxon>
    </lineage>
</organism>
<reference evidence="2 3" key="1">
    <citation type="journal article" date="2019" name="Emerg. Microbes Infect.">
        <title>Comprehensive subspecies identification of 175 nontuberculous mycobacteria species based on 7547 genomic profiles.</title>
        <authorList>
            <person name="Matsumoto Y."/>
            <person name="Kinjo T."/>
            <person name="Motooka D."/>
            <person name="Nabeya D."/>
            <person name="Jung N."/>
            <person name="Uechi K."/>
            <person name="Horii T."/>
            <person name="Iida T."/>
            <person name="Fujita J."/>
            <person name="Nakamura S."/>
        </authorList>
    </citation>
    <scope>NUCLEOTIDE SEQUENCE [LARGE SCALE GENOMIC DNA]</scope>
    <source>
        <strain evidence="2 3">JCM 17899</strain>
    </source>
</reference>
<dbReference type="Proteomes" id="UP000467193">
    <property type="component" value="Chromosome"/>
</dbReference>
<evidence type="ECO:0008006" key="4">
    <source>
        <dbReference type="Google" id="ProtNLM"/>
    </source>
</evidence>
<keyword evidence="3" id="KW-1185">Reference proteome</keyword>
<evidence type="ECO:0000313" key="3">
    <source>
        <dbReference type="Proteomes" id="UP000467193"/>
    </source>
</evidence>
<dbReference type="EMBL" id="AP022588">
    <property type="protein sequence ID" value="BBY29985.1"/>
    <property type="molecule type" value="Genomic_DNA"/>
</dbReference>
<proteinExistence type="predicted"/>
<dbReference type="KEGG" id="msei:MSEDJ_40810"/>
<gene>
    <name evidence="2" type="ORF">MSEDJ_40810</name>
</gene>
<feature type="region of interest" description="Disordered" evidence="1">
    <location>
        <begin position="1"/>
        <end position="28"/>
    </location>
</feature>
<dbReference type="Gene3D" id="1.10.3300.10">
    <property type="entry name" value="Jann2411-like domain"/>
    <property type="match status" value="1"/>
</dbReference>
<dbReference type="InterPro" id="IPR023286">
    <property type="entry name" value="ABATE_dom_sf"/>
</dbReference>
<dbReference type="SUPFAM" id="SSF160904">
    <property type="entry name" value="Jann2411-like"/>
    <property type="match status" value="1"/>
</dbReference>
<protein>
    <recommendedName>
        <fullName evidence="4">Peptide chain release factor 2</fullName>
    </recommendedName>
</protein>
<name>A0A7I7QUP4_9MYCO</name>
<evidence type="ECO:0000256" key="1">
    <source>
        <dbReference type="SAM" id="MobiDB-lite"/>
    </source>
</evidence>
<evidence type="ECO:0000313" key="2">
    <source>
        <dbReference type="EMBL" id="BBY29985.1"/>
    </source>
</evidence>
<feature type="compositionally biased region" description="Polar residues" evidence="1">
    <location>
        <begin position="1"/>
        <end position="15"/>
    </location>
</feature>